<evidence type="ECO:0000313" key="2">
    <source>
        <dbReference type="EMBL" id="CAI9295070.1"/>
    </source>
</evidence>
<keyword evidence="3" id="KW-1185">Reference proteome</keyword>
<name>A0AA35ZLV8_LACSI</name>
<organism evidence="2 3">
    <name type="scientific">Lactuca saligna</name>
    <name type="common">Willowleaf lettuce</name>
    <dbReference type="NCBI Taxonomy" id="75948"/>
    <lineage>
        <taxon>Eukaryota</taxon>
        <taxon>Viridiplantae</taxon>
        <taxon>Streptophyta</taxon>
        <taxon>Embryophyta</taxon>
        <taxon>Tracheophyta</taxon>
        <taxon>Spermatophyta</taxon>
        <taxon>Magnoliopsida</taxon>
        <taxon>eudicotyledons</taxon>
        <taxon>Gunneridae</taxon>
        <taxon>Pentapetalae</taxon>
        <taxon>asterids</taxon>
        <taxon>campanulids</taxon>
        <taxon>Asterales</taxon>
        <taxon>Asteraceae</taxon>
        <taxon>Cichorioideae</taxon>
        <taxon>Cichorieae</taxon>
        <taxon>Lactucinae</taxon>
        <taxon>Lactuca</taxon>
    </lineage>
</organism>
<proteinExistence type="predicted"/>
<protein>
    <submittedName>
        <fullName evidence="2">Uncharacterized protein</fullName>
    </submittedName>
</protein>
<dbReference type="EMBL" id="OX465083">
    <property type="protein sequence ID" value="CAI9295070.1"/>
    <property type="molecule type" value="Genomic_DNA"/>
</dbReference>
<feature type="compositionally biased region" description="Basic and acidic residues" evidence="1">
    <location>
        <begin position="31"/>
        <end position="52"/>
    </location>
</feature>
<evidence type="ECO:0000256" key="1">
    <source>
        <dbReference type="SAM" id="MobiDB-lite"/>
    </source>
</evidence>
<feature type="compositionally biased region" description="Basic and acidic residues" evidence="1">
    <location>
        <begin position="1"/>
        <end position="12"/>
    </location>
</feature>
<sequence length="132" mass="14487">MADMDNRTDHSTGNKKTTIDDEDGSPLHLGDSSDRRQSNHKEAVARSCDDGRPVSLSTMVAPEIVEVEVTVGLDTDDGKTEEQWQWTSITVWRFDLGGSILPTRALWRHPTVGDLNEGGGATPEIEWVRAVG</sequence>
<gene>
    <name evidence="2" type="ORF">LSALG_LOCUS34029</name>
</gene>
<reference evidence="2" key="1">
    <citation type="submission" date="2023-04" db="EMBL/GenBank/DDBJ databases">
        <authorList>
            <person name="Vijverberg K."/>
            <person name="Xiong W."/>
            <person name="Schranz E."/>
        </authorList>
    </citation>
    <scope>NUCLEOTIDE SEQUENCE</scope>
</reference>
<accession>A0AA35ZLV8</accession>
<evidence type="ECO:0000313" key="3">
    <source>
        <dbReference type="Proteomes" id="UP001177003"/>
    </source>
</evidence>
<dbReference type="AlphaFoldDB" id="A0AA35ZLV8"/>
<feature type="region of interest" description="Disordered" evidence="1">
    <location>
        <begin position="1"/>
        <end position="59"/>
    </location>
</feature>
<dbReference type="Proteomes" id="UP001177003">
    <property type="component" value="Chromosome 7"/>
</dbReference>